<feature type="region of interest" description="Disordered" evidence="1">
    <location>
        <begin position="1"/>
        <end position="21"/>
    </location>
</feature>
<organism evidence="2 3">
    <name type="scientific">Dichomitus squalens</name>
    <dbReference type="NCBI Taxonomy" id="114155"/>
    <lineage>
        <taxon>Eukaryota</taxon>
        <taxon>Fungi</taxon>
        <taxon>Dikarya</taxon>
        <taxon>Basidiomycota</taxon>
        <taxon>Agaricomycotina</taxon>
        <taxon>Agaricomycetes</taxon>
        <taxon>Polyporales</taxon>
        <taxon>Polyporaceae</taxon>
        <taxon>Dichomitus</taxon>
    </lineage>
</organism>
<evidence type="ECO:0000313" key="3">
    <source>
        <dbReference type="Proteomes" id="UP000292082"/>
    </source>
</evidence>
<protein>
    <submittedName>
        <fullName evidence="2">Uncharacterized protein</fullName>
    </submittedName>
</protein>
<dbReference type="Proteomes" id="UP000292082">
    <property type="component" value="Unassembled WGS sequence"/>
</dbReference>
<evidence type="ECO:0000313" key="2">
    <source>
        <dbReference type="EMBL" id="TBU53833.1"/>
    </source>
</evidence>
<name>A0A4V2K6X1_9APHY</name>
<evidence type="ECO:0000256" key="1">
    <source>
        <dbReference type="SAM" id="MobiDB-lite"/>
    </source>
</evidence>
<accession>A0A4V2K6X1</accession>
<feature type="compositionally biased region" description="Basic residues" evidence="1">
    <location>
        <begin position="1"/>
        <end position="10"/>
    </location>
</feature>
<keyword evidence="3" id="KW-1185">Reference proteome</keyword>
<sequence length="53" mass="6118">MPVSPSRKRANMAPPPILRGLTRLPQLHPSRQMFILSPARPQRCDRTLRIVFL</sequence>
<dbReference type="AlphaFoldDB" id="A0A4V2K6X1"/>
<gene>
    <name evidence="2" type="ORF">BD310DRAFT_937146</name>
</gene>
<proteinExistence type="predicted"/>
<dbReference type="EMBL" id="ML145203">
    <property type="protein sequence ID" value="TBU53833.1"/>
    <property type="molecule type" value="Genomic_DNA"/>
</dbReference>
<reference evidence="2 3" key="1">
    <citation type="submission" date="2019-01" db="EMBL/GenBank/DDBJ databases">
        <title>Draft genome sequences of three monokaryotic isolates of the white-rot basidiomycete fungus Dichomitus squalens.</title>
        <authorList>
            <consortium name="DOE Joint Genome Institute"/>
            <person name="Lopez S.C."/>
            <person name="Andreopoulos B."/>
            <person name="Pangilinan J."/>
            <person name="Lipzen A."/>
            <person name="Riley R."/>
            <person name="Ahrendt S."/>
            <person name="Ng V."/>
            <person name="Barry K."/>
            <person name="Daum C."/>
            <person name="Grigoriev I.V."/>
            <person name="Hilden K.S."/>
            <person name="Makela M.R."/>
            <person name="de Vries R.P."/>
        </authorList>
    </citation>
    <scope>NUCLEOTIDE SEQUENCE [LARGE SCALE GENOMIC DNA]</scope>
    <source>
        <strain evidence="2 3">CBS 464.89</strain>
    </source>
</reference>